<dbReference type="RefSeq" id="WP_198867172.1">
    <property type="nucleotide sequence ID" value="NZ_CP066310.1"/>
</dbReference>
<accession>A0AAP9YEL0</accession>
<feature type="domain" description="Apea-like HEPN" evidence="1">
    <location>
        <begin position="321"/>
        <end position="455"/>
    </location>
</feature>
<evidence type="ECO:0000313" key="3">
    <source>
        <dbReference type="EMBL" id="QQE89288.1"/>
    </source>
</evidence>
<feature type="domain" description="ApeA N-terminal" evidence="2">
    <location>
        <begin position="38"/>
        <end position="290"/>
    </location>
</feature>
<reference evidence="3 4" key="1">
    <citation type="submission" date="2020-12" db="EMBL/GenBank/DDBJ databases">
        <title>Genomic Analysis and Response surface optimization of nitrogen-fixing conditions for A. chroococcum strain HR1, Isolation from rhizosphere soil.</title>
        <authorList>
            <person name="Li J."/>
            <person name="Yang H."/>
            <person name="Liu H."/>
            <person name="Wang C."/>
            <person name="Tian Y."/>
            <person name="Lu X.Y."/>
        </authorList>
    </citation>
    <scope>NUCLEOTIDE SEQUENCE [LARGE SCALE GENOMIC DNA]</scope>
    <source>
        <strain evidence="3 4">HR1</strain>
    </source>
</reference>
<dbReference type="Proteomes" id="UP000596192">
    <property type="component" value="Chromosome"/>
</dbReference>
<proteinExistence type="predicted"/>
<dbReference type="InterPro" id="IPR041223">
    <property type="entry name" value="ApeA_NTD"/>
</dbReference>
<dbReference type="Pfam" id="PF18739">
    <property type="entry name" value="HEPN_Apea"/>
    <property type="match status" value="1"/>
</dbReference>
<organism evidence="3 4">
    <name type="scientific">Azotobacter chroococcum</name>
    <dbReference type="NCBI Taxonomy" id="353"/>
    <lineage>
        <taxon>Bacteria</taxon>
        <taxon>Pseudomonadati</taxon>
        <taxon>Pseudomonadota</taxon>
        <taxon>Gammaproteobacteria</taxon>
        <taxon>Pseudomonadales</taxon>
        <taxon>Pseudomonadaceae</taxon>
        <taxon>Azotobacter</taxon>
    </lineage>
</organism>
<sequence length="491" mass="55189">MPQPEKMLCCFTLSDSQYLSELLLDAENTSLVIHSRHQIPYAPEPHSLFGESLDHKKISLFECVGDPPYPEGTYPNFSFKRSSFPHYAIIGRRHVTEEERVFGSVSFCTDDLGLLFSASGTFGAARPDPQELQALLEKSFPSRVTVGDKPTIFYFSDIQESVDTDISIGLFSVALEFSANISDHLGIDCPATTIATLRFKEGKTLNDLLDDVVAVLQFLTIIAGRYQGIERINVGVSNSGLDAEQADNEIMSLHWSYAPQPSKHAASNILNIPITPAVDRDEFYKIFYNWMRRHNSWLPARLRIINWQKNGRQYDENRLVAAANAFDILPDSTYPETGELSAATLEARKQCKAIIRALEPGPEKEQASNTLSFWGGKSLKLKVLSRSRIIHNAFGDDFAELDSVLITAVLARNYFVHGTNKFGYEHYDGLISFLTDALEFVFIASDLIECGWDAKRWAARRPGFSHPLAAFYRSYRSQILDFLSAKEKAEQ</sequence>
<gene>
    <name evidence="3" type="ORF">GKQ51_02670</name>
</gene>
<dbReference type="InterPro" id="IPR041229">
    <property type="entry name" value="HEPN_Apea"/>
</dbReference>
<dbReference type="EMBL" id="CP066310">
    <property type="protein sequence ID" value="QQE89288.1"/>
    <property type="molecule type" value="Genomic_DNA"/>
</dbReference>
<evidence type="ECO:0000313" key="4">
    <source>
        <dbReference type="Proteomes" id="UP000596192"/>
    </source>
</evidence>
<evidence type="ECO:0008006" key="5">
    <source>
        <dbReference type="Google" id="ProtNLM"/>
    </source>
</evidence>
<evidence type="ECO:0000259" key="2">
    <source>
        <dbReference type="Pfam" id="PF18862"/>
    </source>
</evidence>
<evidence type="ECO:0000259" key="1">
    <source>
        <dbReference type="Pfam" id="PF18739"/>
    </source>
</evidence>
<dbReference type="AlphaFoldDB" id="A0AAP9YEL0"/>
<dbReference type="Pfam" id="PF18862">
    <property type="entry name" value="ApeA_NTD1"/>
    <property type="match status" value="1"/>
</dbReference>
<protein>
    <recommendedName>
        <fullName evidence="5">ApeA N-terminal domain-containing protein</fullName>
    </recommendedName>
</protein>
<name>A0AAP9YEL0_9GAMM</name>